<feature type="compositionally biased region" description="Basic and acidic residues" evidence="1">
    <location>
        <begin position="114"/>
        <end position="129"/>
    </location>
</feature>
<name>A0AAP0JKH2_9MAGN</name>
<feature type="compositionally biased region" description="Basic and acidic residues" evidence="1">
    <location>
        <begin position="83"/>
        <end position="98"/>
    </location>
</feature>
<accession>A0AAP0JKH2</accession>
<protein>
    <submittedName>
        <fullName evidence="2">Uncharacterized protein</fullName>
    </submittedName>
</protein>
<dbReference type="EMBL" id="JBBNAF010000006">
    <property type="protein sequence ID" value="KAK9134537.1"/>
    <property type="molecule type" value="Genomic_DNA"/>
</dbReference>
<gene>
    <name evidence="2" type="ORF">Syun_013867</name>
</gene>
<dbReference type="AlphaFoldDB" id="A0AAP0JKH2"/>
<feature type="compositionally biased region" description="Basic and acidic residues" evidence="1">
    <location>
        <begin position="1"/>
        <end position="26"/>
    </location>
</feature>
<evidence type="ECO:0000313" key="3">
    <source>
        <dbReference type="Proteomes" id="UP001420932"/>
    </source>
</evidence>
<feature type="compositionally biased region" description="Basic and acidic residues" evidence="1">
    <location>
        <begin position="190"/>
        <end position="201"/>
    </location>
</feature>
<feature type="region of interest" description="Disordered" evidence="1">
    <location>
        <begin position="1"/>
        <end position="222"/>
    </location>
</feature>
<feature type="compositionally biased region" description="Basic and acidic residues" evidence="1">
    <location>
        <begin position="142"/>
        <end position="180"/>
    </location>
</feature>
<evidence type="ECO:0000256" key="1">
    <source>
        <dbReference type="SAM" id="MobiDB-lite"/>
    </source>
</evidence>
<evidence type="ECO:0000313" key="2">
    <source>
        <dbReference type="EMBL" id="KAK9134537.1"/>
    </source>
</evidence>
<proteinExistence type="predicted"/>
<sequence>MVTVDLRYERVRAERQGPRPKSDGFHGRPSILSGSIVARVKAGRQGSRPKPESTGLLPRLLVDRSSARQRPCPVLSRPTCEIEAPRATEVPRQRESTAKKTIQVADPGGLESTTAREERREREHGKEDDPVGLESTTAIDVPRAREHDEEDKPVGGGGKHDHTTAREEPRAREHGEEDKPVGGGGGESTTARKEPRDREHGEEDDSTIQGRRSQKTTIQGVGEEEKKFVRNVAVNQDPEEIVLANWAYEYFKNGELDKLVNNEDHHQGFHGQLHRVYRATDDNQIGQLIIAIGDYSRTYRAGGGGGSKSEIGPLDWKRINDALDKHLEKASPSTSWRLNGKDKLAMAAHKATSSATGLAISLLVCGWIRSLLELLQVPLVMMTYLSKSCSILPKRNFPFLICENSVSDWNQKRNRDGTRSVSENVVADTIRNGKWIPFLIRDGIETENIRF</sequence>
<dbReference type="Proteomes" id="UP001420932">
    <property type="component" value="Unassembled WGS sequence"/>
</dbReference>
<reference evidence="2 3" key="1">
    <citation type="submission" date="2024-01" db="EMBL/GenBank/DDBJ databases">
        <title>Genome assemblies of Stephania.</title>
        <authorList>
            <person name="Yang L."/>
        </authorList>
    </citation>
    <scope>NUCLEOTIDE SEQUENCE [LARGE SCALE GENOMIC DNA]</scope>
    <source>
        <strain evidence="2">YNDBR</strain>
        <tissue evidence="2">Leaf</tissue>
    </source>
</reference>
<organism evidence="2 3">
    <name type="scientific">Stephania yunnanensis</name>
    <dbReference type="NCBI Taxonomy" id="152371"/>
    <lineage>
        <taxon>Eukaryota</taxon>
        <taxon>Viridiplantae</taxon>
        <taxon>Streptophyta</taxon>
        <taxon>Embryophyta</taxon>
        <taxon>Tracheophyta</taxon>
        <taxon>Spermatophyta</taxon>
        <taxon>Magnoliopsida</taxon>
        <taxon>Ranunculales</taxon>
        <taxon>Menispermaceae</taxon>
        <taxon>Menispermoideae</taxon>
        <taxon>Cissampelideae</taxon>
        <taxon>Stephania</taxon>
    </lineage>
</organism>
<keyword evidence="3" id="KW-1185">Reference proteome</keyword>
<feature type="compositionally biased region" description="Polar residues" evidence="1">
    <location>
        <begin position="207"/>
        <end position="219"/>
    </location>
</feature>
<comment type="caution">
    <text evidence="2">The sequence shown here is derived from an EMBL/GenBank/DDBJ whole genome shotgun (WGS) entry which is preliminary data.</text>
</comment>